<sequence>MPHSSNDIIVTMQPQKEEPPVMQCKDKFLLQSFAGSPRTTAKDINLEIFNKKSENYIEDCKLKLIYICSTSSATACKGGV</sequence>
<evidence type="ECO:0000256" key="1">
    <source>
        <dbReference type="ARBA" id="ARBA00004211"/>
    </source>
</evidence>
<evidence type="ECO:0000313" key="7">
    <source>
        <dbReference type="EMBL" id="KAG5616163.1"/>
    </source>
</evidence>
<evidence type="ECO:0000256" key="5">
    <source>
        <dbReference type="ARBA" id="ARBA00023136"/>
    </source>
</evidence>
<feature type="domain" description="MSP" evidence="6">
    <location>
        <begin position="1"/>
        <end position="67"/>
    </location>
</feature>
<evidence type="ECO:0000256" key="4">
    <source>
        <dbReference type="ARBA" id="ARBA00022989"/>
    </source>
</evidence>
<dbReference type="Gene3D" id="2.60.40.10">
    <property type="entry name" value="Immunoglobulins"/>
    <property type="match status" value="1"/>
</dbReference>
<comment type="caution">
    <text evidence="7">The sequence shown here is derived from an EMBL/GenBank/DDBJ whole genome shotgun (WGS) entry which is preliminary data.</text>
</comment>
<accession>A0A9J5ZVR4</accession>
<dbReference type="GO" id="GO:0005886">
    <property type="term" value="C:plasma membrane"/>
    <property type="evidence" value="ECO:0007669"/>
    <property type="project" value="TreeGrafter"/>
</dbReference>
<organism evidence="7 8">
    <name type="scientific">Solanum commersonii</name>
    <name type="common">Commerson's wild potato</name>
    <name type="synonym">Commerson's nightshade</name>
    <dbReference type="NCBI Taxonomy" id="4109"/>
    <lineage>
        <taxon>Eukaryota</taxon>
        <taxon>Viridiplantae</taxon>
        <taxon>Streptophyta</taxon>
        <taxon>Embryophyta</taxon>
        <taxon>Tracheophyta</taxon>
        <taxon>Spermatophyta</taxon>
        <taxon>Magnoliopsida</taxon>
        <taxon>eudicotyledons</taxon>
        <taxon>Gunneridae</taxon>
        <taxon>Pentapetalae</taxon>
        <taxon>asterids</taxon>
        <taxon>lamiids</taxon>
        <taxon>Solanales</taxon>
        <taxon>Solanaceae</taxon>
        <taxon>Solanoideae</taxon>
        <taxon>Solaneae</taxon>
        <taxon>Solanum</taxon>
    </lineage>
</organism>
<proteinExistence type="inferred from homology"/>
<dbReference type="PANTHER" id="PTHR10809:SF6">
    <property type="entry name" value="AT11025P-RELATED"/>
    <property type="match status" value="1"/>
</dbReference>
<dbReference type="GO" id="GO:0090158">
    <property type="term" value="P:endoplasmic reticulum membrane organization"/>
    <property type="evidence" value="ECO:0007669"/>
    <property type="project" value="TreeGrafter"/>
</dbReference>
<evidence type="ECO:0000313" key="8">
    <source>
        <dbReference type="Proteomes" id="UP000824120"/>
    </source>
</evidence>
<keyword evidence="8" id="KW-1185">Reference proteome</keyword>
<evidence type="ECO:0000256" key="3">
    <source>
        <dbReference type="ARBA" id="ARBA00022692"/>
    </source>
</evidence>
<dbReference type="OrthoDB" id="264603at2759"/>
<evidence type="ECO:0000259" key="6">
    <source>
        <dbReference type="PROSITE" id="PS50202"/>
    </source>
</evidence>
<dbReference type="Proteomes" id="UP000824120">
    <property type="component" value="Chromosome 3"/>
</dbReference>
<dbReference type="SUPFAM" id="SSF49354">
    <property type="entry name" value="PapD-like"/>
    <property type="match status" value="1"/>
</dbReference>
<name>A0A9J5ZVR4_SOLCO</name>
<keyword evidence="4" id="KW-1133">Transmembrane helix</keyword>
<dbReference type="InterPro" id="IPR016763">
    <property type="entry name" value="VAP"/>
</dbReference>
<dbReference type="InterPro" id="IPR013783">
    <property type="entry name" value="Ig-like_fold"/>
</dbReference>
<gene>
    <name evidence="7" type="ORF">H5410_015987</name>
</gene>
<evidence type="ECO:0000256" key="2">
    <source>
        <dbReference type="ARBA" id="ARBA00008932"/>
    </source>
</evidence>
<dbReference type="InterPro" id="IPR000535">
    <property type="entry name" value="MSP_dom"/>
</dbReference>
<keyword evidence="5" id="KW-0472">Membrane</keyword>
<dbReference type="PANTHER" id="PTHR10809">
    <property type="entry name" value="VESICLE-ASSOCIATED MEMBRANE PROTEIN-ASSOCIATED PROTEIN"/>
    <property type="match status" value="1"/>
</dbReference>
<keyword evidence="3" id="KW-0812">Transmembrane</keyword>
<dbReference type="InterPro" id="IPR008962">
    <property type="entry name" value="PapD-like_sf"/>
</dbReference>
<dbReference type="GO" id="GO:0005789">
    <property type="term" value="C:endoplasmic reticulum membrane"/>
    <property type="evidence" value="ECO:0007669"/>
    <property type="project" value="InterPro"/>
</dbReference>
<dbReference type="AlphaFoldDB" id="A0A9J5ZVR4"/>
<comment type="subcellular location">
    <subcellularLocation>
        <location evidence="1">Membrane</location>
        <topology evidence="1">Single-pass type IV membrane protein</topology>
    </subcellularLocation>
</comment>
<reference evidence="7 8" key="1">
    <citation type="submission" date="2020-09" db="EMBL/GenBank/DDBJ databases">
        <title>De no assembly of potato wild relative species, Solanum commersonii.</title>
        <authorList>
            <person name="Cho K."/>
        </authorList>
    </citation>
    <scope>NUCLEOTIDE SEQUENCE [LARGE SCALE GENOMIC DNA]</scope>
    <source>
        <strain evidence="7">LZ3.2</strain>
        <tissue evidence="7">Leaf</tissue>
    </source>
</reference>
<dbReference type="EMBL" id="JACXVP010000003">
    <property type="protein sequence ID" value="KAG5616163.1"/>
    <property type="molecule type" value="Genomic_DNA"/>
</dbReference>
<comment type="similarity">
    <text evidence="2">Belongs to the VAMP-associated protein (VAP) (TC 9.B.17) family.</text>
</comment>
<protein>
    <recommendedName>
        <fullName evidence="6">MSP domain-containing protein</fullName>
    </recommendedName>
</protein>
<dbReference type="PROSITE" id="PS50202">
    <property type="entry name" value="MSP"/>
    <property type="match status" value="1"/>
</dbReference>
<dbReference type="GO" id="GO:0061817">
    <property type="term" value="P:endoplasmic reticulum-plasma membrane tethering"/>
    <property type="evidence" value="ECO:0007669"/>
    <property type="project" value="TreeGrafter"/>
</dbReference>